<reference evidence="2 3" key="1">
    <citation type="submission" date="2023-04" db="EMBL/GenBank/DDBJ databases">
        <title>Genome of Basidiobolus ranarum AG-B5.</title>
        <authorList>
            <person name="Stajich J.E."/>
            <person name="Carter-House D."/>
            <person name="Gryganskyi A."/>
        </authorList>
    </citation>
    <scope>NUCLEOTIDE SEQUENCE [LARGE SCALE GENOMIC DNA]</scope>
    <source>
        <strain evidence="2 3">AG-B5</strain>
    </source>
</reference>
<feature type="region of interest" description="Disordered" evidence="1">
    <location>
        <begin position="1"/>
        <end position="20"/>
    </location>
</feature>
<proteinExistence type="predicted"/>
<feature type="non-terminal residue" evidence="2">
    <location>
        <position position="70"/>
    </location>
</feature>
<evidence type="ECO:0000256" key="1">
    <source>
        <dbReference type="SAM" id="MobiDB-lite"/>
    </source>
</evidence>
<gene>
    <name evidence="2" type="primary">RPT1_1</name>
    <name evidence="2" type="ORF">K7432_012796</name>
</gene>
<evidence type="ECO:0000313" key="3">
    <source>
        <dbReference type="Proteomes" id="UP001479436"/>
    </source>
</evidence>
<keyword evidence="2" id="KW-0647">Proteasome</keyword>
<dbReference type="EMBL" id="JASJQH010008036">
    <property type="protein sequence ID" value="KAK9695769.1"/>
    <property type="molecule type" value="Genomic_DNA"/>
</dbReference>
<dbReference type="GO" id="GO:0000502">
    <property type="term" value="C:proteasome complex"/>
    <property type="evidence" value="ECO:0007669"/>
    <property type="project" value="UniProtKB-KW"/>
</dbReference>
<dbReference type="Proteomes" id="UP001479436">
    <property type="component" value="Unassembled WGS sequence"/>
</dbReference>
<accession>A0ABR2VRV0</accession>
<keyword evidence="3" id="KW-1185">Reference proteome</keyword>
<sequence>MAPPKSDWEKYDKNPEDRKEEKIVALDEGDIALLKTYGQGPYAKELKKIEADIKDIQKKINEKIGVKESD</sequence>
<organism evidence="2 3">
    <name type="scientific">Basidiobolus ranarum</name>
    <dbReference type="NCBI Taxonomy" id="34480"/>
    <lineage>
        <taxon>Eukaryota</taxon>
        <taxon>Fungi</taxon>
        <taxon>Fungi incertae sedis</taxon>
        <taxon>Zoopagomycota</taxon>
        <taxon>Entomophthoromycotina</taxon>
        <taxon>Basidiobolomycetes</taxon>
        <taxon>Basidiobolales</taxon>
        <taxon>Basidiobolaceae</taxon>
        <taxon>Basidiobolus</taxon>
    </lineage>
</organism>
<evidence type="ECO:0000313" key="2">
    <source>
        <dbReference type="EMBL" id="KAK9695769.1"/>
    </source>
</evidence>
<comment type="caution">
    <text evidence="2">The sequence shown here is derived from an EMBL/GenBank/DDBJ whole genome shotgun (WGS) entry which is preliminary data.</text>
</comment>
<protein>
    <submittedName>
        <fullName evidence="2">26S proteasome regulatory subunit 7</fullName>
    </submittedName>
</protein>
<name>A0ABR2VRV0_9FUNG</name>